<dbReference type="InterPro" id="IPR024930">
    <property type="entry name" value="Skp_dom_sf"/>
</dbReference>
<evidence type="ECO:0000256" key="1">
    <source>
        <dbReference type="ARBA" id="ARBA00009091"/>
    </source>
</evidence>
<sequence>MKKLVAIILMLAFLGSIASAVGFTNIGYIDVQKVFREYKGTEKAQEELGKQEESFKKEFEESQKKLEKAEKEGKKQEDLEKMRKELEEKLAPKRESLLRLNEQLTAKLQLEILEAVKKTAKKVGIDLVLDKQVVITGGMDLTEMVITELNK</sequence>
<proteinExistence type="inferred from homology"/>
<dbReference type="AlphaFoldDB" id="A0A0S7XX17"/>
<feature type="coiled-coil region" evidence="3">
    <location>
        <begin position="52"/>
        <end position="103"/>
    </location>
</feature>
<evidence type="ECO:0000256" key="4">
    <source>
        <dbReference type="SAM" id="SignalP"/>
    </source>
</evidence>
<dbReference type="GO" id="GO:0050821">
    <property type="term" value="P:protein stabilization"/>
    <property type="evidence" value="ECO:0007669"/>
    <property type="project" value="TreeGrafter"/>
</dbReference>
<dbReference type="EMBL" id="LIZX01000066">
    <property type="protein sequence ID" value="KPJ67057.1"/>
    <property type="molecule type" value="Genomic_DNA"/>
</dbReference>
<dbReference type="PANTHER" id="PTHR35089:SF1">
    <property type="entry name" value="CHAPERONE PROTEIN SKP"/>
    <property type="match status" value="1"/>
</dbReference>
<comment type="caution">
    <text evidence="5">The sequence shown here is derived from an EMBL/GenBank/DDBJ whole genome shotgun (WGS) entry which is preliminary data.</text>
</comment>
<dbReference type="PANTHER" id="PTHR35089">
    <property type="entry name" value="CHAPERONE PROTEIN SKP"/>
    <property type="match status" value="1"/>
</dbReference>
<dbReference type="Proteomes" id="UP000051861">
    <property type="component" value="Unassembled WGS sequence"/>
</dbReference>
<feature type="chain" id="PRO_5006640297" description="Molecular chaperone Skp" evidence="4">
    <location>
        <begin position="21"/>
        <end position="151"/>
    </location>
</feature>
<keyword evidence="3" id="KW-0175">Coiled coil</keyword>
<accession>A0A0S7XX17</accession>
<evidence type="ECO:0008006" key="7">
    <source>
        <dbReference type="Google" id="ProtNLM"/>
    </source>
</evidence>
<evidence type="ECO:0000313" key="6">
    <source>
        <dbReference type="Proteomes" id="UP000051861"/>
    </source>
</evidence>
<dbReference type="GO" id="GO:0051082">
    <property type="term" value="F:unfolded protein binding"/>
    <property type="evidence" value="ECO:0007669"/>
    <property type="project" value="InterPro"/>
</dbReference>
<protein>
    <recommendedName>
        <fullName evidence="7">Molecular chaperone Skp</fullName>
    </recommendedName>
</protein>
<feature type="signal peptide" evidence="4">
    <location>
        <begin position="1"/>
        <end position="20"/>
    </location>
</feature>
<dbReference type="Pfam" id="PF03938">
    <property type="entry name" value="OmpH"/>
    <property type="match status" value="1"/>
</dbReference>
<dbReference type="InterPro" id="IPR005632">
    <property type="entry name" value="Chaperone_Skp"/>
</dbReference>
<name>A0A0S7XX17_UNCSA</name>
<keyword evidence="2 4" id="KW-0732">Signal</keyword>
<evidence type="ECO:0000256" key="3">
    <source>
        <dbReference type="SAM" id="Coils"/>
    </source>
</evidence>
<comment type="similarity">
    <text evidence="1">Belongs to the Skp family.</text>
</comment>
<dbReference type="SMART" id="SM00935">
    <property type="entry name" value="OmpH"/>
    <property type="match status" value="1"/>
</dbReference>
<dbReference type="Gene3D" id="3.30.910.20">
    <property type="entry name" value="Skp domain"/>
    <property type="match status" value="1"/>
</dbReference>
<evidence type="ECO:0000313" key="5">
    <source>
        <dbReference type="EMBL" id="KPJ67057.1"/>
    </source>
</evidence>
<gene>
    <name evidence="5" type="ORF">AMJ44_07465</name>
</gene>
<reference evidence="5 6" key="1">
    <citation type="journal article" date="2015" name="Microbiome">
        <title>Genomic resolution of linkages in carbon, nitrogen, and sulfur cycling among widespread estuary sediment bacteria.</title>
        <authorList>
            <person name="Baker B.J."/>
            <person name="Lazar C.S."/>
            <person name="Teske A.P."/>
            <person name="Dick G.J."/>
        </authorList>
    </citation>
    <scope>NUCLEOTIDE SEQUENCE [LARGE SCALE GENOMIC DNA]</scope>
    <source>
        <strain evidence="5">DG_54_3</strain>
    </source>
</reference>
<dbReference type="SUPFAM" id="SSF111384">
    <property type="entry name" value="OmpH-like"/>
    <property type="match status" value="1"/>
</dbReference>
<evidence type="ECO:0000256" key="2">
    <source>
        <dbReference type="ARBA" id="ARBA00022729"/>
    </source>
</evidence>
<organism evidence="5 6">
    <name type="scientific">candidate division WOR-1 bacterium DG_54_3</name>
    <dbReference type="NCBI Taxonomy" id="1703775"/>
    <lineage>
        <taxon>Bacteria</taxon>
        <taxon>Bacillati</taxon>
        <taxon>Saganbacteria</taxon>
    </lineage>
</organism>
<dbReference type="GO" id="GO:0005829">
    <property type="term" value="C:cytosol"/>
    <property type="evidence" value="ECO:0007669"/>
    <property type="project" value="TreeGrafter"/>
</dbReference>